<dbReference type="EMBL" id="ASPP01024628">
    <property type="protein sequence ID" value="ETO08852.1"/>
    <property type="molecule type" value="Genomic_DNA"/>
</dbReference>
<comment type="caution">
    <text evidence="2">The sequence shown here is derived from an EMBL/GenBank/DDBJ whole genome shotgun (WGS) entry which is preliminary data.</text>
</comment>
<proteinExistence type="predicted"/>
<keyword evidence="3" id="KW-1185">Reference proteome</keyword>
<evidence type="ECO:0000313" key="2">
    <source>
        <dbReference type="EMBL" id="ETO08852.1"/>
    </source>
</evidence>
<name>X6M5V4_RETFI</name>
<feature type="compositionally biased region" description="Basic and acidic residues" evidence="1">
    <location>
        <begin position="659"/>
        <end position="668"/>
    </location>
</feature>
<feature type="compositionally biased region" description="Basic and acidic residues" evidence="1">
    <location>
        <begin position="570"/>
        <end position="595"/>
    </location>
</feature>
<dbReference type="Proteomes" id="UP000023152">
    <property type="component" value="Unassembled WGS sequence"/>
</dbReference>
<gene>
    <name evidence="2" type="ORF">RFI_28535</name>
</gene>
<protein>
    <submittedName>
        <fullName evidence="2">Uncharacterized protein</fullName>
    </submittedName>
</protein>
<organism evidence="2 3">
    <name type="scientific">Reticulomyxa filosa</name>
    <dbReference type="NCBI Taxonomy" id="46433"/>
    <lineage>
        <taxon>Eukaryota</taxon>
        <taxon>Sar</taxon>
        <taxon>Rhizaria</taxon>
        <taxon>Retaria</taxon>
        <taxon>Foraminifera</taxon>
        <taxon>Monothalamids</taxon>
        <taxon>Reticulomyxidae</taxon>
        <taxon>Reticulomyxa</taxon>
    </lineage>
</organism>
<dbReference type="AlphaFoldDB" id="X6M5V4"/>
<feature type="region of interest" description="Disordered" evidence="1">
    <location>
        <begin position="659"/>
        <end position="684"/>
    </location>
</feature>
<sequence length="843" mass="97156">MESSSAAPQFPSVGFSHEPTKRDMFTIQHMNESYEELIEEMVAACNSYIDRIKGWKDKVNISAPFFHCRVDSTSMNESIHGLVDKVYEMWFAVFSMFICIAKKKKKSISWLQRRTHICTYMYIRIYVDRDFIEALIVTEQLLKSGFKPNDTMMRYLAAIPNHCCLEREMVLLDRWMVRLDVLPSLGYLEDIIKANSRRLHVEYRKFECYYRDTRLPLPQRSEFGFYDQDPVDCYPYTHVLDCAPESFFDYYLTDLPKRILLHCQCKTCKRLLSGEEIIAGFENYKQYKVLFLEFTGMKASQTTMNSSLISRPPSKWAIICPVCFSELIRLLVCLVSPENAAVLDLFGGILPGEYKYSLNENISYLLVDTIDTSNHSKPSLITLPNLSNATTGNGPLGDDGGLTHTRKQYNMLSLQYLHDRILRIVEESYEHYPTTELPHSFLELAKMWNKDVKDDPQKKEKERAKPKPDRSIKVIRSKDDVFWNLFVYFQLFDLPINFLFGGKKEFEQEMKVVNKTSRNPKTLEKTQAITTNGLLGNSVLTTKEYLLAALPHHSWCIVHRNAKEEEDDDPTKHSEESSNDYERSSVHEKHSSDDSQFHEWVIRPPLLTQEKMDIASLYVIDTRLERMEPDLYKALVDGINAKGTGKALRLLLDCRKQMEEQKTREHSKTNVASTNAMSSTSGWSVHESIETSEVSLSGSGASSATLSGTKHKPQLLSSGNIELEKVLMKEPLYRIVGKIQPALGRFQVLEFAKSFEKAVAKMGTNSRKFFRQNRDKGIVAAFAPRIQDVVLLVRDTYHSVELSDLALGLSKHLCLCMCFFCIPKRTTRRYMKTIVCMCNRKRK</sequence>
<accession>X6M5V4</accession>
<feature type="compositionally biased region" description="Polar residues" evidence="1">
    <location>
        <begin position="669"/>
        <end position="683"/>
    </location>
</feature>
<reference evidence="2 3" key="1">
    <citation type="journal article" date="2013" name="Curr. Biol.">
        <title>The Genome of the Foraminiferan Reticulomyxa filosa.</title>
        <authorList>
            <person name="Glockner G."/>
            <person name="Hulsmann N."/>
            <person name="Schleicher M."/>
            <person name="Noegel A.A."/>
            <person name="Eichinger L."/>
            <person name="Gallinger C."/>
            <person name="Pawlowski J."/>
            <person name="Sierra R."/>
            <person name="Euteneuer U."/>
            <person name="Pillet L."/>
            <person name="Moustafa A."/>
            <person name="Platzer M."/>
            <person name="Groth M."/>
            <person name="Szafranski K."/>
            <person name="Schliwa M."/>
        </authorList>
    </citation>
    <scope>NUCLEOTIDE SEQUENCE [LARGE SCALE GENOMIC DNA]</scope>
</reference>
<evidence type="ECO:0000256" key="1">
    <source>
        <dbReference type="SAM" id="MobiDB-lite"/>
    </source>
</evidence>
<evidence type="ECO:0000313" key="3">
    <source>
        <dbReference type="Proteomes" id="UP000023152"/>
    </source>
</evidence>
<feature type="region of interest" description="Disordered" evidence="1">
    <location>
        <begin position="563"/>
        <end position="595"/>
    </location>
</feature>